<reference evidence="1" key="1">
    <citation type="submission" date="2014-09" db="EMBL/GenBank/DDBJ databases">
        <authorList>
            <person name="Magalhaes I.L.F."/>
            <person name="Oliveira U."/>
            <person name="Santos F.R."/>
            <person name="Vidigal T.H.D.A."/>
            <person name="Brescovit A.D."/>
            <person name="Santos A.J."/>
        </authorList>
    </citation>
    <scope>NUCLEOTIDE SEQUENCE</scope>
    <source>
        <tissue evidence="1">Shoot tissue taken approximately 20 cm above the soil surface</tissue>
    </source>
</reference>
<organism evidence="1">
    <name type="scientific">Arundo donax</name>
    <name type="common">Giant reed</name>
    <name type="synonym">Donax arundinaceus</name>
    <dbReference type="NCBI Taxonomy" id="35708"/>
    <lineage>
        <taxon>Eukaryota</taxon>
        <taxon>Viridiplantae</taxon>
        <taxon>Streptophyta</taxon>
        <taxon>Embryophyta</taxon>
        <taxon>Tracheophyta</taxon>
        <taxon>Spermatophyta</taxon>
        <taxon>Magnoliopsida</taxon>
        <taxon>Liliopsida</taxon>
        <taxon>Poales</taxon>
        <taxon>Poaceae</taxon>
        <taxon>PACMAD clade</taxon>
        <taxon>Arundinoideae</taxon>
        <taxon>Arundineae</taxon>
        <taxon>Arundo</taxon>
    </lineage>
</organism>
<reference evidence="1" key="2">
    <citation type="journal article" date="2015" name="Data Brief">
        <title>Shoot transcriptome of the giant reed, Arundo donax.</title>
        <authorList>
            <person name="Barrero R.A."/>
            <person name="Guerrero F.D."/>
            <person name="Moolhuijzen P."/>
            <person name="Goolsby J.A."/>
            <person name="Tidwell J."/>
            <person name="Bellgard S.E."/>
            <person name="Bellgard M.I."/>
        </authorList>
    </citation>
    <scope>NUCLEOTIDE SEQUENCE</scope>
    <source>
        <tissue evidence="1">Shoot tissue taken approximately 20 cm above the soil surface</tissue>
    </source>
</reference>
<name>A0A0A9E4U4_ARUDO</name>
<sequence>MAIDYYNQNMVPINNMNPTTIITDSNTGANTSLSYNNMNPRPRKHLVQVYTG</sequence>
<proteinExistence type="predicted"/>
<accession>A0A0A9E4U4</accession>
<dbReference type="EMBL" id="GBRH01202096">
    <property type="protein sequence ID" value="JAD95799.1"/>
    <property type="molecule type" value="Transcribed_RNA"/>
</dbReference>
<evidence type="ECO:0000313" key="1">
    <source>
        <dbReference type="EMBL" id="JAD95799.1"/>
    </source>
</evidence>
<dbReference type="AlphaFoldDB" id="A0A0A9E4U4"/>
<protein>
    <submittedName>
        <fullName evidence="1">Uncharacterized protein</fullName>
    </submittedName>
</protein>